<evidence type="ECO:0000256" key="2">
    <source>
        <dbReference type="ARBA" id="ARBA00007613"/>
    </source>
</evidence>
<organism evidence="9 10">
    <name type="scientific">Aquella oligotrophica</name>
    <dbReference type="NCBI Taxonomy" id="2067065"/>
    <lineage>
        <taxon>Bacteria</taxon>
        <taxon>Pseudomonadati</taxon>
        <taxon>Pseudomonadota</taxon>
        <taxon>Betaproteobacteria</taxon>
        <taxon>Neisseriales</taxon>
        <taxon>Neisseriaceae</taxon>
        <taxon>Aquella</taxon>
    </lineage>
</organism>
<evidence type="ECO:0000256" key="1">
    <source>
        <dbReference type="ARBA" id="ARBA00004442"/>
    </source>
</evidence>
<dbReference type="GO" id="GO:0015562">
    <property type="term" value="F:efflux transmembrane transporter activity"/>
    <property type="evidence" value="ECO:0007669"/>
    <property type="project" value="InterPro"/>
</dbReference>
<dbReference type="OrthoDB" id="9813458at2"/>
<feature type="chain" id="PRO_5014339126" description="TolC family outer membrane protein" evidence="8">
    <location>
        <begin position="20"/>
        <end position="446"/>
    </location>
</feature>
<proteinExistence type="inferred from homology"/>
<keyword evidence="3" id="KW-0813">Transport</keyword>
<accession>A0A2I7N8D0</accession>
<reference evidence="10" key="1">
    <citation type="submission" date="2017-11" db="EMBL/GenBank/DDBJ databases">
        <authorList>
            <person name="Chan K.G."/>
            <person name="Lee L.S."/>
        </authorList>
    </citation>
    <scope>NUCLEOTIDE SEQUENCE [LARGE SCALE GENOMIC DNA]</scope>
    <source>
        <strain evidence="10">DSM 100970</strain>
    </source>
</reference>
<dbReference type="NCBIfam" id="TIGR01844">
    <property type="entry name" value="type_I_sec_TolC"/>
    <property type="match status" value="1"/>
</dbReference>
<gene>
    <name evidence="9" type="ORF">CUN60_10550</name>
</gene>
<dbReference type="EMBL" id="CP024847">
    <property type="protein sequence ID" value="AUR52717.1"/>
    <property type="molecule type" value="Genomic_DNA"/>
</dbReference>
<evidence type="ECO:0000313" key="10">
    <source>
        <dbReference type="Proteomes" id="UP000236655"/>
    </source>
</evidence>
<dbReference type="InterPro" id="IPR010130">
    <property type="entry name" value="T1SS_OMP_TolC"/>
</dbReference>
<dbReference type="Proteomes" id="UP000236655">
    <property type="component" value="Chromosome"/>
</dbReference>
<keyword evidence="7" id="KW-0998">Cell outer membrane</keyword>
<feature type="signal peptide" evidence="8">
    <location>
        <begin position="1"/>
        <end position="19"/>
    </location>
</feature>
<dbReference type="RefSeq" id="WP_102952005.1">
    <property type="nucleotide sequence ID" value="NZ_CP024847.1"/>
</dbReference>
<dbReference type="GO" id="GO:0009279">
    <property type="term" value="C:cell outer membrane"/>
    <property type="evidence" value="ECO:0007669"/>
    <property type="project" value="UniProtKB-SubCell"/>
</dbReference>
<dbReference type="AlphaFoldDB" id="A0A2I7N8D0"/>
<keyword evidence="5" id="KW-0812">Transmembrane</keyword>
<evidence type="ECO:0000256" key="6">
    <source>
        <dbReference type="ARBA" id="ARBA00023136"/>
    </source>
</evidence>
<dbReference type="KEGG" id="nba:CUN60_10550"/>
<evidence type="ECO:0008006" key="11">
    <source>
        <dbReference type="Google" id="ProtNLM"/>
    </source>
</evidence>
<sequence>MKKKLLIALLPVLCYKVSAFDLAFAYQEALTYNADYLKTIASNDAGQEQKNIAMAKLLPQINATGTLSENYFNQSGNYALYNQGLVSASLTQVVFDFSKFSSYSKGKYAGMVTELQLENAKQQLLVTVSQAYFDVLYAKDTLTAIQKTKEALEKQMNQAKRAFEVGSVTIADVNDAQAGYDSSAAQEIQATNELINKKNIFRNLTGLDPEKIQPIKDSINLESPKPANADSWSVMAESGNLNVRVADKQVAMADEDVNIAISGHLPTVNVVGNYQYQGTGNLDSSTLNTSNDGSNVPGTPLSSYSVGGVGAQLNVPVYQGGGVNAQVRQARANLVAAKQQMVSVERQTDQNTRNTFWQVQNGVSIVKAQQTALKSAKTKLDSDQLGYQVGVRNSVDLVNSQKNYYQTFQTYQQSRYQYLMARVQLRYLSGSINPDFVKQINQNIKN</sequence>
<keyword evidence="6" id="KW-0472">Membrane</keyword>
<protein>
    <recommendedName>
        <fullName evidence="11">TolC family outer membrane protein</fullName>
    </recommendedName>
</protein>
<dbReference type="GO" id="GO:0015288">
    <property type="term" value="F:porin activity"/>
    <property type="evidence" value="ECO:0007669"/>
    <property type="project" value="TreeGrafter"/>
</dbReference>
<evidence type="ECO:0000256" key="3">
    <source>
        <dbReference type="ARBA" id="ARBA00022448"/>
    </source>
</evidence>
<dbReference type="GO" id="GO:1990281">
    <property type="term" value="C:efflux pump complex"/>
    <property type="evidence" value="ECO:0007669"/>
    <property type="project" value="TreeGrafter"/>
</dbReference>
<dbReference type="InterPro" id="IPR051906">
    <property type="entry name" value="TolC-like"/>
</dbReference>
<evidence type="ECO:0000256" key="5">
    <source>
        <dbReference type="ARBA" id="ARBA00022692"/>
    </source>
</evidence>
<evidence type="ECO:0000256" key="4">
    <source>
        <dbReference type="ARBA" id="ARBA00022452"/>
    </source>
</evidence>
<name>A0A2I7N8D0_9NEIS</name>
<keyword evidence="8" id="KW-0732">Signal</keyword>
<comment type="similarity">
    <text evidence="2">Belongs to the outer membrane factor (OMF) (TC 1.B.17) family.</text>
</comment>
<dbReference type="InterPro" id="IPR003423">
    <property type="entry name" value="OMP_efflux"/>
</dbReference>
<comment type="subcellular location">
    <subcellularLocation>
        <location evidence="1">Cell outer membrane</location>
    </subcellularLocation>
</comment>
<keyword evidence="10" id="KW-1185">Reference proteome</keyword>
<evidence type="ECO:0000256" key="8">
    <source>
        <dbReference type="SAM" id="SignalP"/>
    </source>
</evidence>
<dbReference type="SUPFAM" id="SSF56954">
    <property type="entry name" value="Outer membrane efflux proteins (OEP)"/>
    <property type="match status" value="1"/>
</dbReference>
<evidence type="ECO:0000313" key="9">
    <source>
        <dbReference type="EMBL" id="AUR52717.1"/>
    </source>
</evidence>
<dbReference type="PANTHER" id="PTHR30026">
    <property type="entry name" value="OUTER MEMBRANE PROTEIN TOLC"/>
    <property type="match status" value="1"/>
</dbReference>
<evidence type="ECO:0000256" key="7">
    <source>
        <dbReference type="ARBA" id="ARBA00023237"/>
    </source>
</evidence>
<dbReference type="PANTHER" id="PTHR30026:SF20">
    <property type="entry name" value="OUTER MEMBRANE PROTEIN TOLC"/>
    <property type="match status" value="1"/>
</dbReference>
<dbReference type="Pfam" id="PF02321">
    <property type="entry name" value="OEP"/>
    <property type="match status" value="2"/>
</dbReference>
<keyword evidence="4" id="KW-1134">Transmembrane beta strand</keyword>
<dbReference type="Gene3D" id="1.20.1600.10">
    <property type="entry name" value="Outer membrane efflux proteins (OEP)"/>
    <property type="match status" value="1"/>
</dbReference>